<protein>
    <submittedName>
        <fullName evidence="1">Uncharacterized protein</fullName>
    </submittedName>
</protein>
<proteinExistence type="predicted"/>
<sequence length="109" mass="12769">SPTLFIQHTSCLREQIECARGRFFRKFLYSNGIHFCNDDLAKRAIFDESFIIDFSEGKLHASLHVCPDFSPVYYDKNLINATEKILQAIPRYDKLDMFSLTIKSEWLID</sequence>
<gene>
    <name evidence="1" type="ORF">PFISCL1PPCAC_17312</name>
</gene>
<comment type="caution">
    <text evidence="1">The sequence shown here is derived from an EMBL/GenBank/DDBJ whole genome shotgun (WGS) entry which is preliminary data.</text>
</comment>
<dbReference type="AlphaFoldDB" id="A0AAV5W2G7"/>
<evidence type="ECO:0000313" key="2">
    <source>
        <dbReference type="Proteomes" id="UP001432322"/>
    </source>
</evidence>
<dbReference type="Proteomes" id="UP001432322">
    <property type="component" value="Unassembled WGS sequence"/>
</dbReference>
<feature type="non-terminal residue" evidence="1">
    <location>
        <position position="1"/>
    </location>
</feature>
<feature type="non-terminal residue" evidence="1">
    <location>
        <position position="109"/>
    </location>
</feature>
<accession>A0AAV5W2G7</accession>
<dbReference type="EMBL" id="BTSY01000004">
    <property type="protein sequence ID" value="GMT26015.1"/>
    <property type="molecule type" value="Genomic_DNA"/>
</dbReference>
<reference evidence="1" key="1">
    <citation type="submission" date="2023-10" db="EMBL/GenBank/DDBJ databases">
        <title>Genome assembly of Pristionchus species.</title>
        <authorList>
            <person name="Yoshida K."/>
            <person name="Sommer R.J."/>
        </authorList>
    </citation>
    <scope>NUCLEOTIDE SEQUENCE</scope>
    <source>
        <strain evidence="1">RS5133</strain>
    </source>
</reference>
<evidence type="ECO:0000313" key="1">
    <source>
        <dbReference type="EMBL" id="GMT26015.1"/>
    </source>
</evidence>
<keyword evidence="2" id="KW-1185">Reference proteome</keyword>
<organism evidence="1 2">
    <name type="scientific">Pristionchus fissidentatus</name>
    <dbReference type="NCBI Taxonomy" id="1538716"/>
    <lineage>
        <taxon>Eukaryota</taxon>
        <taxon>Metazoa</taxon>
        <taxon>Ecdysozoa</taxon>
        <taxon>Nematoda</taxon>
        <taxon>Chromadorea</taxon>
        <taxon>Rhabditida</taxon>
        <taxon>Rhabditina</taxon>
        <taxon>Diplogasteromorpha</taxon>
        <taxon>Diplogasteroidea</taxon>
        <taxon>Neodiplogasteridae</taxon>
        <taxon>Pristionchus</taxon>
    </lineage>
</organism>
<name>A0AAV5W2G7_9BILA</name>